<keyword evidence="2" id="KW-1185">Reference proteome</keyword>
<accession>A0AAV2MG19</accession>
<protein>
    <submittedName>
        <fullName evidence="1">Uncharacterized protein</fullName>
    </submittedName>
</protein>
<organism evidence="1 2">
    <name type="scientific">Knipowitschia caucasica</name>
    <name type="common">Caucasian dwarf goby</name>
    <name type="synonym">Pomatoschistus caucasicus</name>
    <dbReference type="NCBI Taxonomy" id="637954"/>
    <lineage>
        <taxon>Eukaryota</taxon>
        <taxon>Metazoa</taxon>
        <taxon>Chordata</taxon>
        <taxon>Craniata</taxon>
        <taxon>Vertebrata</taxon>
        <taxon>Euteleostomi</taxon>
        <taxon>Actinopterygii</taxon>
        <taxon>Neopterygii</taxon>
        <taxon>Teleostei</taxon>
        <taxon>Neoteleostei</taxon>
        <taxon>Acanthomorphata</taxon>
        <taxon>Gobiaria</taxon>
        <taxon>Gobiiformes</taxon>
        <taxon>Gobioidei</taxon>
        <taxon>Gobiidae</taxon>
        <taxon>Gobiinae</taxon>
        <taxon>Knipowitschia</taxon>
    </lineage>
</organism>
<dbReference type="AlphaFoldDB" id="A0AAV2MG19"/>
<reference evidence="1 2" key="1">
    <citation type="submission" date="2024-04" db="EMBL/GenBank/DDBJ databases">
        <authorList>
            <person name="Waldvogel A.-M."/>
            <person name="Schoenle A."/>
        </authorList>
    </citation>
    <scope>NUCLEOTIDE SEQUENCE [LARGE SCALE GENOMIC DNA]</scope>
</reference>
<evidence type="ECO:0000313" key="2">
    <source>
        <dbReference type="Proteomes" id="UP001497482"/>
    </source>
</evidence>
<gene>
    <name evidence="1" type="ORF">KC01_LOCUS38687</name>
</gene>
<dbReference type="EMBL" id="OZ035829">
    <property type="protein sequence ID" value="CAL1612363.1"/>
    <property type="molecule type" value="Genomic_DNA"/>
</dbReference>
<name>A0AAV2MG19_KNICA</name>
<sequence>MIRVSQICTENLKFVALRCCKQALQTTKPKKVLAEMLLEIINTHIENVGKSIYNDLCQTYSQKELGLFTYSSLDLIKASVPYIAQRLTTDRFTPRTDHDK</sequence>
<dbReference type="Proteomes" id="UP001497482">
    <property type="component" value="Chromosome 7"/>
</dbReference>
<proteinExistence type="predicted"/>
<evidence type="ECO:0000313" key="1">
    <source>
        <dbReference type="EMBL" id="CAL1612363.1"/>
    </source>
</evidence>